<accession>A0A101CHC4</accession>
<dbReference type="Pfam" id="PF00583">
    <property type="entry name" value="Acetyltransf_1"/>
    <property type="match status" value="1"/>
</dbReference>
<proteinExistence type="predicted"/>
<dbReference type="InterPro" id="IPR000182">
    <property type="entry name" value="GNAT_dom"/>
</dbReference>
<dbReference type="Proteomes" id="UP000054388">
    <property type="component" value="Unassembled WGS sequence"/>
</dbReference>
<dbReference type="Gene3D" id="3.40.630.30">
    <property type="match status" value="1"/>
</dbReference>
<gene>
    <name evidence="2" type="ORF">AR686_06525</name>
</gene>
<dbReference type="AlphaFoldDB" id="A0A101CHC4"/>
<evidence type="ECO:0000313" key="2">
    <source>
        <dbReference type="EMBL" id="KUJ56225.1"/>
    </source>
</evidence>
<protein>
    <recommendedName>
        <fullName evidence="1">N-acetyltransferase domain-containing protein</fullName>
    </recommendedName>
</protein>
<organism evidence="2 3">
    <name type="scientific">Chryseobacterium aquaticum subsp. greenlandense</name>
    <dbReference type="NCBI Taxonomy" id="345663"/>
    <lineage>
        <taxon>Bacteria</taxon>
        <taxon>Pseudomonadati</taxon>
        <taxon>Bacteroidota</taxon>
        <taxon>Flavobacteriia</taxon>
        <taxon>Flavobacteriales</taxon>
        <taxon>Weeksellaceae</taxon>
        <taxon>Chryseobacterium group</taxon>
        <taxon>Chryseobacterium</taxon>
    </lineage>
</organism>
<evidence type="ECO:0000259" key="1">
    <source>
        <dbReference type="PROSITE" id="PS51186"/>
    </source>
</evidence>
<evidence type="ECO:0000313" key="3">
    <source>
        <dbReference type="Proteomes" id="UP000054388"/>
    </source>
</evidence>
<sequence>MFKDFSDELNAGFVQAIQNLNKFQTLDFYYIIEAFDRVMSGQNNYYDAWIYENDNKWCVGFWINGNYLFNSKNLDESDLIIVNERICFSNFKNDGFHFAGNTDFINSISEINTDFELAMFKERYFYSASKMNIQIKIQSKHHIDLLSKNDIEKTALLYQKYYNEEYDGHNDKSLEEVKLNINYLISENLIYKLEVENEIVGFCTKMSFLSYEPNMIGTIFIDEQFRNRKYAQLLLSEVCKELMKYNEEIYLMTTQENISSNKMVENLGFVRQYKHSDRTIKNHA</sequence>
<comment type="caution">
    <text evidence="2">The sequence shown here is derived from an EMBL/GenBank/DDBJ whole genome shotgun (WGS) entry which is preliminary data.</text>
</comment>
<feature type="domain" description="N-acetyltransferase" evidence="1">
    <location>
        <begin position="135"/>
        <end position="284"/>
    </location>
</feature>
<dbReference type="EMBL" id="LMAI01000004">
    <property type="protein sequence ID" value="KUJ56225.1"/>
    <property type="molecule type" value="Genomic_DNA"/>
</dbReference>
<dbReference type="RefSeq" id="WP_059136231.1">
    <property type="nucleotide sequence ID" value="NZ_LMAI01000004.1"/>
</dbReference>
<name>A0A101CHC4_9FLAO</name>
<reference evidence="2 3" key="1">
    <citation type="submission" date="2015-10" db="EMBL/GenBank/DDBJ databases">
        <title>Genome sequence of Chryseobacterium greenlandense.</title>
        <authorList>
            <person name="Newman J."/>
            <person name="Fischer K."/>
            <person name="Miller J."/>
        </authorList>
    </citation>
    <scope>NUCLEOTIDE SEQUENCE [LARGE SCALE GENOMIC DNA]</scope>
    <source>
        <strain evidence="2 3">UMB34</strain>
    </source>
</reference>
<dbReference type="PROSITE" id="PS51186">
    <property type="entry name" value="GNAT"/>
    <property type="match status" value="1"/>
</dbReference>
<dbReference type="GO" id="GO:0016747">
    <property type="term" value="F:acyltransferase activity, transferring groups other than amino-acyl groups"/>
    <property type="evidence" value="ECO:0007669"/>
    <property type="project" value="InterPro"/>
</dbReference>
<dbReference type="SUPFAM" id="SSF55729">
    <property type="entry name" value="Acyl-CoA N-acyltransferases (Nat)"/>
    <property type="match status" value="1"/>
</dbReference>
<dbReference type="InterPro" id="IPR016181">
    <property type="entry name" value="Acyl_CoA_acyltransferase"/>
</dbReference>